<dbReference type="SUPFAM" id="SSF52058">
    <property type="entry name" value="L domain-like"/>
    <property type="match status" value="1"/>
</dbReference>
<keyword evidence="3" id="KW-1185">Reference proteome</keyword>
<proteinExistence type="predicted"/>
<accession>A0A4R0RKS4</accession>
<organism evidence="2 3">
    <name type="scientific">Steccherinum ochraceum</name>
    <dbReference type="NCBI Taxonomy" id="92696"/>
    <lineage>
        <taxon>Eukaryota</taxon>
        <taxon>Fungi</taxon>
        <taxon>Dikarya</taxon>
        <taxon>Basidiomycota</taxon>
        <taxon>Agaricomycotina</taxon>
        <taxon>Agaricomycetes</taxon>
        <taxon>Polyporales</taxon>
        <taxon>Steccherinaceae</taxon>
        <taxon>Steccherinum</taxon>
    </lineage>
</organism>
<feature type="region of interest" description="Disordered" evidence="1">
    <location>
        <begin position="1"/>
        <end position="40"/>
    </location>
</feature>
<evidence type="ECO:0000313" key="2">
    <source>
        <dbReference type="EMBL" id="TCD69310.1"/>
    </source>
</evidence>
<reference evidence="2 3" key="1">
    <citation type="submission" date="2018-11" db="EMBL/GenBank/DDBJ databases">
        <title>Genome assembly of Steccherinum ochraceum LE-BIN_3174, the white-rot fungus of the Steccherinaceae family (The Residual Polyporoid clade, Polyporales, Basidiomycota).</title>
        <authorList>
            <person name="Fedorova T.V."/>
            <person name="Glazunova O.A."/>
            <person name="Landesman E.O."/>
            <person name="Moiseenko K.V."/>
            <person name="Psurtseva N.V."/>
            <person name="Savinova O.S."/>
            <person name="Shakhova N.V."/>
            <person name="Tyazhelova T.V."/>
            <person name="Vasina D.V."/>
        </authorList>
    </citation>
    <scope>NUCLEOTIDE SEQUENCE [LARGE SCALE GENOMIC DNA]</scope>
    <source>
        <strain evidence="2 3">LE-BIN_3174</strain>
    </source>
</reference>
<name>A0A4R0RKS4_9APHY</name>
<sequence>MAKAKTSKPPVVRGKRPKSTSKTKNTRTKAVSTKARTQKDELPRIPASHRFPFELAMYTIEHLRGHKEGILACSLTCKGWYSFARKLVYDTLAIGNAARYSAVKQLLQANEDVRLWIRKIEIGPDWVSRERVQFLAKTLPKVRILKFHGPQLQWTDSLLSFTGVSEVVLQDCYIADKTLLALSGAFPLLSSLLVLGGEIISGYVGPRYRDEEPSPLLKIPRELRLENLVVSSRHNMVPAYYHWENYMGDRLIFSLMESAQLRSLRSLTIHMQEGIRPCPGEVGRLLDSLSGSGLEELSLMFPRAAFWDSYKRHLNIAVPIRLSTLTKLRSLTLSSPLHPAVLQLLEVPLPSLRQLKLEIEFHSERGARTRLDKYEPLDQRLCHSDWAYLDDVCINYTGELLEEVVRDILRLSLPGSTRKDALRVTMNEDEGLRVMASSSTSKRRANSAVVLLRHGKNKSDSRKDGQVASHTPASHRFPLDLVISTIEYLRGDNGTIRALGRKEEVRPLIREIIAGDYSYSQLHIASGSLKERLTNVHTLRFRGPALLASFQLFTSFINVRELEFQQLTIPDIHLATIIRHLPHLASLILLNGEVNNSYYHPPDTPLQFSERLELDNLVISPRVPKPTTGGNYYWSRIEGERFIPSLIQSNALRSLRSLVIHMQENTHPSPGTVGRLLDSLRACDSILEELSLMFPRSGYFAAYVKKYNPQHRIRVSGLTKLRSLALGNPGHCAVLPILEEILPSVRRVSFEIEFYRAENVLCRRYRPLDERLCHPDWHGLEGVHINYVGGVYKERATKRLERAFPQLSEKGLLRITMNKDNVKIHIPSHVPRYS</sequence>
<evidence type="ECO:0000313" key="3">
    <source>
        <dbReference type="Proteomes" id="UP000292702"/>
    </source>
</evidence>
<dbReference type="Proteomes" id="UP000292702">
    <property type="component" value="Unassembled WGS sequence"/>
</dbReference>
<dbReference type="AlphaFoldDB" id="A0A4R0RKS4"/>
<feature type="compositionally biased region" description="Basic residues" evidence="1">
    <location>
        <begin position="13"/>
        <end position="27"/>
    </location>
</feature>
<comment type="caution">
    <text evidence="2">The sequence shown here is derived from an EMBL/GenBank/DDBJ whole genome shotgun (WGS) entry which is preliminary data.</text>
</comment>
<gene>
    <name evidence="2" type="ORF">EIP91_008065</name>
</gene>
<dbReference type="EMBL" id="RWJN01000044">
    <property type="protein sequence ID" value="TCD69310.1"/>
    <property type="molecule type" value="Genomic_DNA"/>
</dbReference>
<evidence type="ECO:0000256" key="1">
    <source>
        <dbReference type="SAM" id="MobiDB-lite"/>
    </source>
</evidence>
<protein>
    <submittedName>
        <fullName evidence="2">Uncharacterized protein</fullName>
    </submittedName>
</protein>